<proteinExistence type="predicted"/>
<evidence type="ECO:0000313" key="1">
    <source>
        <dbReference type="EMBL" id="CAI2387419.1"/>
    </source>
</evidence>
<evidence type="ECO:0000313" key="2">
    <source>
        <dbReference type="Proteomes" id="UP001295684"/>
    </source>
</evidence>
<accession>A0AAD1YAB5</accession>
<keyword evidence="2" id="KW-1185">Reference proteome</keyword>
<dbReference type="Proteomes" id="UP001295684">
    <property type="component" value="Unassembled WGS sequence"/>
</dbReference>
<dbReference type="EMBL" id="CAMPGE010029929">
    <property type="protein sequence ID" value="CAI2387419.1"/>
    <property type="molecule type" value="Genomic_DNA"/>
</dbReference>
<reference evidence="1" key="1">
    <citation type="submission" date="2023-07" db="EMBL/GenBank/DDBJ databases">
        <authorList>
            <consortium name="AG Swart"/>
            <person name="Singh M."/>
            <person name="Singh A."/>
            <person name="Seah K."/>
            <person name="Emmerich C."/>
        </authorList>
    </citation>
    <scope>NUCLEOTIDE SEQUENCE</scope>
    <source>
        <strain evidence="1">DP1</strain>
    </source>
</reference>
<gene>
    <name evidence="1" type="ORF">ECRASSUSDP1_LOCUS29052</name>
</gene>
<dbReference type="AlphaFoldDB" id="A0AAD1YAB5"/>
<protein>
    <submittedName>
        <fullName evidence="1">Uncharacterized protein</fullName>
    </submittedName>
</protein>
<name>A0AAD1YAB5_EUPCR</name>
<organism evidence="1 2">
    <name type="scientific">Euplotes crassus</name>
    <dbReference type="NCBI Taxonomy" id="5936"/>
    <lineage>
        <taxon>Eukaryota</taxon>
        <taxon>Sar</taxon>
        <taxon>Alveolata</taxon>
        <taxon>Ciliophora</taxon>
        <taxon>Intramacronucleata</taxon>
        <taxon>Spirotrichea</taxon>
        <taxon>Hypotrichia</taxon>
        <taxon>Euplotida</taxon>
        <taxon>Euplotidae</taxon>
        <taxon>Moneuplotes</taxon>
    </lineage>
</organism>
<comment type="caution">
    <text evidence="1">The sequence shown here is derived from an EMBL/GenBank/DDBJ whole genome shotgun (WGS) entry which is preliminary data.</text>
</comment>
<sequence>MKNLLLSTEDRLNTVNGSRCPSREAPLKEIRYACGFRFVFFSEFLGIKKLLNEEGKISTTKTVNPLFEILYRYFEDNLLACSSFGAIFSPLFGGNLNISQNMNSYRKILKPSFNQLKELSQLECSNGNFTHLPMRFSKDAESSQREFYLELAKNYQEIPMEKDLYLNFVHAKSEESEKCFKHFLRNYDIEKIKFERALQSFTTGRKIRRHENTDKKINTEIENSIQGLCFRKPKKSIFHPSGNVSIRAQTRLLRLNSKKSPASRKIPTCFTPPPLERRDVVFSSTDLRKRTNEYYKNFAKLTLENDQARELRKKRRHLSVDKSERNTRNFKKAISFIPSEVQKPISLGDSLIKITPHKQKTKKTIKMKRITFKKPQRKKIEYKRPGYHKEKRYPVLKELFDILDSLQEKAVPKRLATVKERRSKYSSTCRPKKYRCKKGSGRMVPRSRNTKLSFIKSDSLIRERNIFTASKVCSSRMRVKSPETTSTNFESNL</sequence>